<dbReference type="InterPro" id="IPR029016">
    <property type="entry name" value="GAF-like_dom_sf"/>
</dbReference>
<reference evidence="6 7" key="1">
    <citation type="submission" date="2020-07" db="EMBL/GenBank/DDBJ databases">
        <title>Stappia sp., F7233, whole genome shotgun sequencing project.</title>
        <authorList>
            <person name="Jiang S."/>
            <person name="Liu Z.W."/>
            <person name="Du Z.J."/>
        </authorList>
    </citation>
    <scope>NUCLEOTIDE SEQUENCE [LARGE SCALE GENOMIC DNA]</scope>
    <source>
        <strain evidence="6 7">F7233</strain>
    </source>
</reference>
<dbReference type="PANTHER" id="PTHR30136">
    <property type="entry name" value="HELIX-TURN-HELIX TRANSCRIPTIONAL REGULATOR, ICLR FAMILY"/>
    <property type="match status" value="1"/>
</dbReference>
<dbReference type="GO" id="GO:0003677">
    <property type="term" value="F:DNA binding"/>
    <property type="evidence" value="ECO:0007669"/>
    <property type="project" value="UniProtKB-KW"/>
</dbReference>
<keyword evidence="7" id="KW-1185">Reference proteome</keyword>
<sequence>MRQDETESDTKNNGVDAVDRALSLLACYGEEDRGLSLAELARRSGFYKSTILRLAASLERFGYLIRGEDGLYRLGPTLWRLGSAYRRHFDLDGLIRPELKNLVEKTGESASLYIREGDSRVCLYRENSPKAVRHHLVEGQRLPLNSGASGRVLRAHGGGDAAGDENIRANGHAISLGERDPDVAAVAVPLFGGNGELIGALAVSGLIYRFDETRRAEALHLLKASVERLQLLLGNDM</sequence>
<dbReference type="Pfam" id="PF01614">
    <property type="entry name" value="IclR_C"/>
    <property type="match status" value="2"/>
</dbReference>
<dbReference type="InterPro" id="IPR005471">
    <property type="entry name" value="Tscrpt_reg_IclR_N"/>
</dbReference>
<dbReference type="Proteomes" id="UP000541109">
    <property type="component" value="Unassembled WGS sequence"/>
</dbReference>
<keyword evidence="2" id="KW-0238">DNA-binding</keyword>
<proteinExistence type="predicted"/>
<name>A0A839AAB8_9HYPH</name>
<evidence type="ECO:0000259" key="4">
    <source>
        <dbReference type="PROSITE" id="PS51077"/>
    </source>
</evidence>
<evidence type="ECO:0000259" key="5">
    <source>
        <dbReference type="PROSITE" id="PS51078"/>
    </source>
</evidence>
<dbReference type="InterPro" id="IPR050707">
    <property type="entry name" value="HTH_MetabolicPath_Reg"/>
</dbReference>
<dbReference type="Gene3D" id="1.10.10.10">
    <property type="entry name" value="Winged helix-like DNA-binding domain superfamily/Winged helix DNA-binding domain"/>
    <property type="match status" value="1"/>
</dbReference>
<organism evidence="6 7">
    <name type="scientific">Stappia albiluteola</name>
    <dbReference type="NCBI Taxonomy" id="2758565"/>
    <lineage>
        <taxon>Bacteria</taxon>
        <taxon>Pseudomonadati</taxon>
        <taxon>Pseudomonadota</taxon>
        <taxon>Alphaproteobacteria</taxon>
        <taxon>Hyphomicrobiales</taxon>
        <taxon>Stappiaceae</taxon>
        <taxon>Stappia</taxon>
    </lineage>
</organism>
<keyword evidence="1" id="KW-0805">Transcription regulation</keyword>
<dbReference type="PROSITE" id="PS51077">
    <property type="entry name" value="HTH_ICLR"/>
    <property type="match status" value="1"/>
</dbReference>
<dbReference type="GO" id="GO:0045892">
    <property type="term" value="P:negative regulation of DNA-templated transcription"/>
    <property type="evidence" value="ECO:0007669"/>
    <property type="project" value="TreeGrafter"/>
</dbReference>
<evidence type="ECO:0000256" key="3">
    <source>
        <dbReference type="ARBA" id="ARBA00023163"/>
    </source>
</evidence>
<evidence type="ECO:0000313" key="6">
    <source>
        <dbReference type="EMBL" id="MBA5775974.1"/>
    </source>
</evidence>
<dbReference type="InterPro" id="IPR036390">
    <property type="entry name" value="WH_DNA-bd_sf"/>
</dbReference>
<feature type="domain" description="IclR-ED" evidence="5">
    <location>
        <begin position="77"/>
        <end position="235"/>
    </location>
</feature>
<evidence type="ECO:0000313" key="7">
    <source>
        <dbReference type="Proteomes" id="UP000541109"/>
    </source>
</evidence>
<evidence type="ECO:0000256" key="2">
    <source>
        <dbReference type="ARBA" id="ARBA00023125"/>
    </source>
</evidence>
<dbReference type="Gene3D" id="3.30.450.40">
    <property type="match status" value="2"/>
</dbReference>
<gene>
    <name evidence="6" type="ORF">H2509_02400</name>
</gene>
<dbReference type="PANTHER" id="PTHR30136:SF39">
    <property type="entry name" value="TRANSCRIPTIONAL REGULATORY PROTEIN"/>
    <property type="match status" value="1"/>
</dbReference>
<dbReference type="GO" id="GO:0003700">
    <property type="term" value="F:DNA-binding transcription factor activity"/>
    <property type="evidence" value="ECO:0007669"/>
    <property type="project" value="TreeGrafter"/>
</dbReference>
<keyword evidence="3" id="KW-0804">Transcription</keyword>
<feature type="domain" description="HTH iclR-type" evidence="4">
    <location>
        <begin position="15"/>
        <end position="76"/>
    </location>
</feature>
<dbReference type="Pfam" id="PF09339">
    <property type="entry name" value="HTH_IclR"/>
    <property type="match status" value="1"/>
</dbReference>
<evidence type="ECO:0000256" key="1">
    <source>
        <dbReference type="ARBA" id="ARBA00023015"/>
    </source>
</evidence>
<protein>
    <submittedName>
        <fullName evidence="6">IclR family transcriptional regulator</fullName>
    </submittedName>
</protein>
<dbReference type="PROSITE" id="PS51078">
    <property type="entry name" value="ICLR_ED"/>
    <property type="match status" value="1"/>
</dbReference>
<dbReference type="EMBL" id="JACFXV010000031">
    <property type="protein sequence ID" value="MBA5775974.1"/>
    <property type="molecule type" value="Genomic_DNA"/>
</dbReference>
<dbReference type="InterPro" id="IPR036388">
    <property type="entry name" value="WH-like_DNA-bd_sf"/>
</dbReference>
<dbReference type="RefSeq" id="WP_182161907.1">
    <property type="nucleotide sequence ID" value="NZ_JACFXV010000031.1"/>
</dbReference>
<accession>A0A839AAB8</accession>
<dbReference type="SMART" id="SM00346">
    <property type="entry name" value="HTH_ICLR"/>
    <property type="match status" value="1"/>
</dbReference>
<dbReference type="InterPro" id="IPR014757">
    <property type="entry name" value="Tscrpt_reg_IclR_C"/>
</dbReference>
<dbReference type="SUPFAM" id="SSF55781">
    <property type="entry name" value="GAF domain-like"/>
    <property type="match status" value="1"/>
</dbReference>
<comment type="caution">
    <text evidence="6">The sequence shown here is derived from an EMBL/GenBank/DDBJ whole genome shotgun (WGS) entry which is preliminary data.</text>
</comment>
<dbReference type="SUPFAM" id="SSF46785">
    <property type="entry name" value="Winged helix' DNA-binding domain"/>
    <property type="match status" value="1"/>
</dbReference>
<dbReference type="AlphaFoldDB" id="A0A839AAB8"/>